<evidence type="ECO:0000313" key="15">
    <source>
        <dbReference type="Proteomes" id="UP000254304"/>
    </source>
</evidence>
<dbReference type="PROSITE" id="PS52016">
    <property type="entry name" value="TONB_DEPENDENT_REC_3"/>
    <property type="match status" value="1"/>
</dbReference>
<name>A0A377NG81_9GAMM</name>
<dbReference type="SUPFAM" id="SSF56935">
    <property type="entry name" value="Porins"/>
    <property type="match status" value="1"/>
</dbReference>
<keyword evidence="3 12" id="KW-1134">Transmembrane beta strand</keyword>
<accession>A0A377NG81</accession>
<proteinExistence type="inferred from homology"/>
<dbReference type="PANTHER" id="PTHR32552:SF68">
    <property type="entry name" value="FERRICHROME OUTER MEMBRANE TRANSPORTER_PHAGE RECEPTOR"/>
    <property type="match status" value="1"/>
</dbReference>
<keyword evidence="9" id="KW-0798">TonB box</keyword>
<keyword evidence="8" id="KW-0406">Ion transport</keyword>
<keyword evidence="10 12" id="KW-0472">Membrane</keyword>
<evidence type="ECO:0000256" key="4">
    <source>
        <dbReference type="ARBA" id="ARBA00022496"/>
    </source>
</evidence>
<evidence type="ECO:0000256" key="9">
    <source>
        <dbReference type="ARBA" id="ARBA00023077"/>
    </source>
</evidence>
<evidence type="ECO:0000313" key="14">
    <source>
        <dbReference type="EMBL" id="STQ45973.1"/>
    </source>
</evidence>
<dbReference type="GO" id="GO:0009279">
    <property type="term" value="C:cell outer membrane"/>
    <property type="evidence" value="ECO:0007669"/>
    <property type="project" value="UniProtKB-SubCell"/>
</dbReference>
<evidence type="ECO:0000256" key="1">
    <source>
        <dbReference type="ARBA" id="ARBA00004571"/>
    </source>
</evidence>
<keyword evidence="7" id="KW-0408">Iron</keyword>
<dbReference type="InterPro" id="IPR036942">
    <property type="entry name" value="Beta-barrel_TonB_sf"/>
</dbReference>
<dbReference type="Gene3D" id="2.40.170.20">
    <property type="entry name" value="TonB-dependent receptor, beta-barrel domain"/>
    <property type="match status" value="1"/>
</dbReference>
<protein>
    <submittedName>
        <fullName evidence="14">Ferric hydroxamate uptake</fullName>
    </submittedName>
</protein>
<reference evidence="14 15" key="1">
    <citation type="submission" date="2018-06" db="EMBL/GenBank/DDBJ databases">
        <authorList>
            <consortium name="Pathogen Informatics"/>
            <person name="Doyle S."/>
        </authorList>
    </citation>
    <scope>NUCLEOTIDE SEQUENCE [LARGE SCALE GENOMIC DNA]</scope>
    <source>
        <strain evidence="14 15">NCTC12157</strain>
    </source>
</reference>
<evidence type="ECO:0000256" key="6">
    <source>
        <dbReference type="ARBA" id="ARBA00022729"/>
    </source>
</evidence>
<sequence>MLDLSAREDWASVSTDNRLKSTSTSQDDHHFTWRAGLTWLTDSGVAPYVSYTTSFAPVLGTNFYGETFKPTTGKQIETGVKYQPESFDGLFTLAWFNLEQNNVSTTDPNNNLNTVQTGQVTSKGIEASAAANLTPAMKVIASYTWNDLETTKAR</sequence>
<evidence type="ECO:0000256" key="7">
    <source>
        <dbReference type="ARBA" id="ARBA00023004"/>
    </source>
</evidence>
<organism evidence="14 15">
    <name type="scientific">Ewingella americana</name>
    <dbReference type="NCBI Taxonomy" id="41202"/>
    <lineage>
        <taxon>Bacteria</taxon>
        <taxon>Pseudomonadati</taxon>
        <taxon>Pseudomonadota</taxon>
        <taxon>Gammaproteobacteria</taxon>
        <taxon>Enterobacterales</taxon>
        <taxon>Yersiniaceae</taxon>
        <taxon>Ewingella</taxon>
    </lineage>
</organism>
<keyword evidence="6" id="KW-0732">Signal</keyword>
<evidence type="ECO:0000256" key="5">
    <source>
        <dbReference type="ARBA" id="ARBA00022692"/>
    </source>
</evidence>
<dbReference type="InterPro" id="IPR000531">
    <property type="entry name" value="Beta-barrel_TonB"/>
</dbReference>
<dbReference type="AlphaFoldDB" id="A0A377NG81"/>
<evidence type="ECO:0000256" key="8">
    <source>
        <dbReference type="ARBA" id="ARBA00023065"/>
    </source>
</evidence>
<dbReference type="Proteomes" id="UP000254304">
    <property type="component" value="Unassembled WGS sequence"/>
</dbReference>
<keyword evidence="11 12" id="KW-0998">Cell outer membrane</keyword>
<dbReference type="EMBL" id="UGGO01000001">
    <property type="protein sequence ID" value="STQ45973.1"/>
    <property type="molecule type" value="Genomic_DNA"/>
</dbReference>
<dbReference type="GO" id="GO:0015344">
    <property type="term" value="F:siderophore uptake transmembrane transporter activity"/>
    <property type="evidence" value="ECO:0007669"/>
    <property type="project" value="TreeGrafter"/>
</dbReference>
<dbReference type="InterPro" id="IPR039426">
    <property type="entry name" value="TonB-dep_rcpt-like"/>
</dbReference>
<comment type="similarity">
    <text evidence="12">Belongs to the TonB-dependent receptor family.</text>
</comment>
<feature type="domain" description="TonB-dependent receptor-like beta-barrel" evidence="13">
    <location>
        <begin position="2"/>
        <end position="149"/>
    </location>
</feature>
<dbReference type="PANTHER" id="PTHR32552">
    <property type="entry name" value="FERRICHROME IRON RECEPTOR-RELATED"/>
    <property type="match status" value="1"/>
</dbReference>
<dbReference type="Pfam" id="PF00593">
    <property type="entry name" value="TonB_dep_Rec_b-barrel"/>
    <property type="match status" value="1"/>
</dbReference>
<evidence type="ECO:0000256" key="2">
    <source>
        <dbReference type="ARBA" id="ARBA00022448"/>
    </source>
</evidence>
<evidence type="ECO:0000259" key="13">
    <source>
        <dbReference type="Pfam" id="PF00593"/>
    </source>
</evidence>
<evidence type="ECO:0000256" key="12">
    <source>
        <dbReference type="PROSITE-ProRule" id="PRU01360"/>
    </source>
</evidence>
<keyword evidence="2 12" id="KW-0813">Transport</keyword>
<evidence type="ECO:0000256" key="3">
    <source>
        <dbReference type="ARBA" id="ARBA00022452"/>
    </source>
</evidence>
<evidence type="ECO:0000256" key="11">
    <source>
        <dbReference type="ARBA" id="ARBA00023237"/>
    </source>
</evidence>
<keyword evidence="5 12" id="KW-0812">Transmembrane</keyword>
<gene>
    <name evidence="14" type="primary">fhuA_6</name>
    <name evidence="14" type="ORF">NCTC12157_03728</name>
</gene>
<keyword evidence="4" id="KW-0410">Iron transport</keyword>
<evidence type="ECO:0000256" key="10">
    <source>
        <dbReference type="ARBA" id="ARBA00023136"/>
    </source>
</evidence>
<comment type="subcellular location">
    <subcellularLocation>
        <location evidence="1 12">Cell outer membrane</location>
        <topology evidence="1 12">Multi-pass membrane protein</topology>
    </subcellularLocation>
</comment>